<keyword evidence="2" id="KW-0812">Transmembrane</keyword>
<feature type="transmembrane region" description="Helical" evidence="2">
    <location>
        <begin position="77"/>
        <end position="101"/>
    </location>
</feature>
<organism evidence="3">
    <name type="scientific">Dipterocladia arabiensis</name>
    <dbReference type="NCBI Taxonomy" id="2007176"/>
    <lineage>
        <taxon>Eukaryota</taxon>
        <taxon>Rhodophyta</taxon>
        <taxon>Florideophyceae</taxon>
        <taxon>Rhodymeniophycidae</taxon>
        <taxon>Ceramiales</taxon>
        <taxon>Dasyaceae</taxon>
        <taxon>Dipterocladia</taxon>
    </lineage>
</organism>
<evidence type="ECO:0000256" key="1">
    <source>
        <dbReference type="ARBA" id="ARBA00022748"/>
    </source>
</evidence>
<feature type="transmembrane region" description="Helical" evidence="2">
    <location>
        <begin position="35"/>
        <end position="65"/>
    </location>
</feature>
<keyword evidence="3" id="KW-0150">Chloroplast</keyword>
<feature type="transmembrane region" description="Helical" evidence="2">
    <location>
        <begin position="216"/>
        <end position="241"/>
    </location>
</feature>
<accession>A0A1Z1M0D4</accession>
<keyword evidence="2" id="KW-0472">Membrane</keyword>
<name>A0A1Z1M0D4_9FLOR</name>
<dbReference type="GO" id="GO:0017004">
    <property type="term" value="P:cytochrome complex assembly"/>
    <property type="evidence" value="ECO:0007669"/>
    <property type="project" value="UniProtKB-KW"/>
</dbReference>
<dbReference type="RefSeq" id="YP_009391167.1">
    <property type="nucleotide sequence ID" value="NC_035257.1"/>
</dbReference>
<keyword evidence="3" id="KW-0934">Plastid</keyword>
<keyword evidence="1" id="KW-0201">Cytochrome c-type biogenesis</keyword>
<feature type="transmembrane region" description="Helical" evidence="2">
    <location>
        <begin position="183"/>
        <end position="209"/>
    </location>
</feature>
<evidence type="ECO:0000256" key="2">
    <source>
        <dbReference type="SAM" id="Phobius"/>
    </source>
</evidence>
<evidence type="ECO:0000313" key="3">
    <source>
        <dbReference type="EMBL" id="ARW59311.1"/>
    </source>
</evidence>
<feature type="transmembrane region" description="Helical" evidence="2">
    <location>
        <begin position="153"/>
        <end position="177"/>
    </location>
</feature>
<dbReference type="AlphaFoldDB" id="A0A1Z1M0D4"/>
<dbReference type="EMBL" id="MF101408">
    <property type="protein sequence ID" value="ARW59311.1"/>
    <property type="molecule type" value="Genomic_DNA"/>
</dbReference>
<keyword evidence="2" id="KW-1133">Transmembrane helix</keyword>
<dbReference type="PANTHER" id="PTHR31272:SF6">
    <property type="entry name" value="CYTOCHROME C-TYPE BIOGENESIS CCDA-LIKE CHLOROPLASTIC PROTEIN"/>
    <property type="match status" value="1"/>
</dbReference>
<gene>
    <name evidence="3" type="primary">dsbD</name>
</gene>
<dbReference type="PANTHER" id="PTHR31272">
    <property type="entry name" value="CYTOCHROME C-TYPE BIOGENESIS PROTEIN HI_1454-RELATED"/>
    <property type="match status" value="1"/>
</dbReference>
<proteinExistence type="predicted"/>
<geneLocation type="chloroplast" evidence="3"/>
<reference evidence="3" key="1">
    <citation type="journal article" date="2017" name="J. Phycol.">
        <title>Analysis of chloroplast genomes and a supermatrix inform reclassification of the Rhodomelaceae (Rhodophyta).</title>
        <authorList>
            <person name="Diaz-Tapia P."/>
            <person name="Maggs C.A."/>
            <person name="West J.A."/>
            <person name="Verbruggen H."/>
        </authorList>
    </citation>
    <scope>NUCLEOTIDE SEQUENCE</scope>
    <source>
        <strain evidence="3">DHO101</strain>
    </source>
</reference>
<dbReference type="InterPro" id="IPR051790">
    <property type="entry name" value="Cytochrome_c-biogenesis_DsbD"/>
</dbReference>
<dbReference type="GeneID" id="33352727"/>
<protein>
    <submittedName>
        <fullName evidence="3">Thiol:disulfide interchange protein</fullName>
    </submittedName>
</protein>
<feature type="transmembrane region" description="Helical" evidence="2">
    <location>
        <begin position="107"/>
        <end position="132"/>
    </location>
</feature>
<sequence>MLYTFNFMTQYEFIIYNLQQMVASLLFVKVNLLDYTVMILLVFAGLLTSLTPCFLSILPLSVSYISANKNNYLYKNFFILGILTSLFFFLIISNFINYSYIVYLNRIPFLSFLILILISLNLLQILDFSSYLQIFNNQEIDLSYNNRVLHNYMIGLVIGFSTIPCSSPIILLVNFWLHGSTNIFFSIFYFTLYFFGCIIPFLIIFYFVFNILQTYIFIYIWNAIIPLAGFFLLSFSILSFLEKVFI</sequence>